<reference evidence="3 4" key="1">
    <citation type="journal article" date="2015" name="Nat. Commun.">
        <title>Outbred genome sequencing and CRISPR/Cas9 gene editing in butterflies.</title>
        <authorList>
            <person name="Li X."/>
            <person name="Fan D."/>
            <person name="Zhang W."/>
            <person name="Liu G."/>
            <person name="Zhang L."/>
            <person name="Zhao L."/>
            <person name="Fang X."/>
            <person name="Chen L."/>
            <person name="Dong Y."/>
            <person name="Chen Y."/>
            <person name="Ding Y."/>
            <person name="Zhao R."/>
            <person name="Feng M."/>
            <person name="Zhu Y."/>
            <person name="Feng Y."/>
            <person name="Jiang X."/>
            <person name="Zhu D."/>
            <person name="Xiang H."/>
            <person name="Feng X."/>
            <person name="Li S."/>
            <person name="Wang J."/>
            <person name="Zhang G."/>
            <person name="Kronforst M.R."/>
            <person name="Wang W."/>
        </authorList>
    </citation>
    <scope>NUCLEOTIDE SEQUENCE [LARGE SCALE GENOMIC DNA]</scope>
    <source>
        <strain evidence="3">Ya'a_city_454_Pm</strain>
        <tissue evidence="3">Whole body</tissue>
    </source>
</reference>
<accession>A0A194RCG5</accession>
<feature type="signal peptide" evidence="2">
    <location>
        <begin position="1"/>
        <end position="19"/>
    </location>
</feature>
<evidence type="ECO:0000313" key="3">
    <source>
        <dbReference type="EMBL" id="KPJ15292.1"/>
    </source>
</evidence>
<feature type="region of interest" description="Disordered" evidence="1">
    <location>
        <begin position="54"/>
        <end position="73"/>
    </location>
</feature>
<dbReference type="AlphaFoldDB" id="A0A194RCG5"/>
<name>A0A194RCG5_PAPMA</name>
<evidence type="ECO:0000313" key="4">
    <source>
        <dbReference type="Proteomes" id="UP000053240"/>
    </source>
</evidence>
<feature type="compositionally biased region" description="Low complexity" evidence="1">
    <location>
        <begin position="155"/>
        <end position="166"/>
    </location>
</feature>
<evidence type="ECO:0000256" key="1">
    <source>
        <dbReference type="SAM" id="MobiDB-lite"/>
    </source>
</evidence>
<feature type="chain" id="PRO_5008265077" evidence="2">
    <location>
        <begin position="20"/>
        <end position="190"/>
    </location>
</feature>
<proteinExistence type="predicted"/>
<dbReference type="EMBL" id="KQ460397">
    <property type="protein sequence ID" value="KPJ15292.1"/>
    <property type="molecule type" value="Genomic_DNA"/>
</dbReference>
<keyword evidence="2" id="KW-0732">Signal</keyword>
<keyword evidence="4" id="KW-1185">Reference proteome</keyword>
<gene>
    <name evidence="3" type="ORF">RR48_09319</name>
</gene>
<dbReference type="InParanoid" id="A0A194RCG5"/>
<evidence type="ECO:0000256" key="2">
    <source>
        <dbReference type="SAM" id="SignalP"/>
    </source>
</evidence>
<feature type="compositionally biased region" description="Polar residues" evidence="1">
    <location>
        <begin position="167"/>
        <end position="190"/>
    </location>
</feature>
<organism evidence="3 4">
    <name type="scientific">Papilio machaon</name>
    <name type="common">Old World swallowtail butterfly</name>
    <dbReference type="NCBI Taxonomy" id="76193"/>
    <lineage>
        <taxon>Eukaryota</taxon>
        <taxon>Metazoa</taxon>
        <taxon>Ecdysozoa</taxon>
        <taxon>Arthropoda</taxon>
        <taxon>Hexapoda</taxon>
        <taxon>Insecta</taxon>
        <taxon>Pterygota</taxon>
        <taxon>Neoptera</taxon>
        <taxon>Endopterygota</taxon>
        <taxon>Lepidoptera</taxon>
        <taxon>Glossata</taxon>
        <taxon>Ditrysia</taxon>
        <taxon>Papilionoidea</taxon>
        <taxon>Papilionidae</taxon>
        <taxon>Papilioninae</taxon>
        <taxon>Papilio</taxon>
    </lineage>
</organism>
<sequence>MKIKVVALLLLVLTTQCQGQFGSIGNFLSNTFNGINNKVKEVAGVIIGGISSTLKLNPHDDKKQPSDGTSVAPEITSVAPSSIAGDLNGQKNENKDDKVTENPVEVRPTFVPLDMSTTEEDFPIDVHSQNPNQKAAAEPPQRSASQKIADEQGSNNFNQNLNLNDNTGDVNLQSTGTANKQNYGNYTSRT</sequence>
<protein>
    <submittedName>
        <fullName evidence="3">Uncharacterized protein</fullName>
    </submittedName>
</protein>
<dbReference type="Proteomes" id="UP000053240">
    <property type="component" value="Unassembled WGS sequence"/>
</dbReference>
<feature type="region of interest" description="Disordered" evidence="1">
    <location>
        <begin position="78"/>
        <end position="190"/>
    </location>
</feature>